<evidence type="ECO:0000313" key="1">
    <source>
        <dbReference type="EMBL" id="SER38124.1"/>
    </source>
</evidence>
<sequence length="78" mass="8989">MNLRVELIKHLEQTYTSANEIPLSDAEFMFKSDAFEQWKRGRDGVTDIWIGIAERLNAVIEAIGNQSKTIANVLRRIR</sequence>
<name>A0A9X8MH81_9PSED</name>
<dbReference type="EMBL" id="FOEV01000018">
    <property type="protein sequence ID" value="SER38124.1"/>
    <property type="molecule type" value="Genomic_DNA"/>
</dbReference>
<reference evidence="1 2" key="1">
    <citation type="submission" date="2016-10" db="EMBL/GenBank/DDBJ databases">
        <authorList>
            <person name="Varghese N."/>
            <person name="Submissions S."/>
        </authorList>
    </citation>
    <scope>NUCLEOTIDE SEQUENCE [LARGE SCALE GENOMIC DNA]</scope>
    <source>
        <strain evidence="1 2">LMG 21974</strain>
    </source>
</reference>
<gene>
    <name evidence="1" type="ORF">SAMN05216409_118126</name>
</gene>
<evidence type="ECO:0000313" key="2">
    <source>
        <dbReference type="Proteomes" id="UP000183210"/>
    </source>
</evidence>
<accession>A0A9X8MH81</accession>
<protein>
    <submittedName>
        <fullName evidence="1">Uncharacterized protein</fullName>
    </submittedName>
</protein>
<comment type="caution">
    <text evidence="1">The sequence shown here is derived from an EMBL/GenBank/DDBJ whole genome shotgun (WGS) entry which is preliminary data.</text>
</comment>
<dbReference type="Proteomes" id="UP000183210">
    <property type="component" value="Unassembled WGS sequence"/>
</dbReference>
<organism evidence="1 2">
    <name type="scientific">Pseudomonas lutea</name>
    <dbReference type="NCBI Taxonomy" id="243924"/>
    <lineage>
        <taxon>Bacteria</taxon>
        <taxon>Pseudomonadati</taxon>
        <taxon>Pseudomonadota</taxon>
        <taxon>Gammaproteobacteria</taxon>
        <taxon>Pseudomonadales</taxon>
        <taxon>Pseudomonadaceae</taxon>
        <taxon>Pseudomonas</taxon>
    </lineage>
</organism>
<dbReference type="AlphaFoldDB" id="A0A9X8MH81"/>
<proteinExistence type="predicted"/>